<feature type="signal peptide" evidence="2">
    <location>
        <begin position="1"/>
        <end position="25"/>
    </location>
</feature>
<proteinExistence type="predicted"/>
<reference evidence="3 4" key="1">
    <citation type="submission" date="2020-07" db="EMBL/GenBank/DDBJ databases">
        <title>Novel species isolated from subtropical streams in China.</title>
        <authorList>
            <person name="Lu H."/>
        </authorList>
    </citation>
    <scope>NUCLEOTIDE SEQUENCE [LARGE SCALE GENOMIC DNA]</scope>
    <source>
        <strain evidence="3 4">FT3S</strain>
    </source>
</reference>
<feature type="region of interest" description="Disordered" evidence="1">
    <location>
        <begin position="72"/>
        <end position="96"/>
    </location>
</feature>
<keyword evidence="4" id="KW-1185">Reference proteome</keyword>
<protein>
    <recommendedName>
        <fullName evidence="5">Pilus assembly protein</fullName>
    </recommendedName>
</protein>
<comment type="caution">
    <text evidence="3">The sequence shown here is derived from an EMBL/GenBank/DDBJ whole genome shotgun (WGS) entry which is preliminary data.</text>
</comment>
<keyword evidence="2" id="KW-0732">Signal</keyword>
<organism evidence="3 4">
    <name type="scientific">Rugamonas fusca</name>
    <dbReference type="NCBI Taxonomy" id="2758568"/>
    <lineage>
        <taxon>Bacteria</taxon>
        <taxon>Pseudomonadati</taxon>
        <taxon>Pseudomonadota</taxon>
        <taxon>Betaproteobacteria</taxon>
        <taxon>Burkholderiales</taxon>
        <taxon>Oxalobacteraceae</taxon>
        <taxon>Telluria group</taxon>
        <taxon>Rugamonas</taxon>
    </lineage>
</organism>
<feature type="chain" id="PRO_5030523318" description="Pilus assembly protein" evidence="2">
    <location>
        <begin position="26"/>
        <end position="96"/>
    </location>
</feature>
<accession>A0A7W2I9F7</accession>
<name>A0A7W2I9F7_9BURK</name>
<dbReference type="RefSeq" id="WP_182220684.1">
    <property type="nucleotide sequence ID" value="NZ_JACEZS010000033.1"/>
</dbReference>
<dbReference type="AlphaFoldDB" id="A0A7W2I9F7"/>
<evidence type="ECO:0000256" key="1">
    <source>
        <dbReference type="SAM" id="MobiDB-lite"/>
    </source>
</evidence>
<dbReference type="EMBL" id="JACEZS010000033">
    <property type="protein sequence ID" value="MBA5608525.1"/>
    <property type="molecule type" value="Genomic_DNA"/>
</dbReference>
<dbReference type="Proteomes" id="UP000566711">
    <property type="component" value="Unassembled WGS sequence"/>
</dbReference>
<sequence>MLLIVSSRARARLIPGLAMLLSACAATTPDWDRHFGQAARATLAQQVLHPGAAGNADPVAGMDGRAASAAQARYQKSFAEPKPQPASFTIGVSGAR</sequence>
<evidence type="ECO:0000256" key="2">
    <source>
        <dbReference type="SAM" id="SignalP"/>
    </source>
</evidence>
<gene>
    <name evidence="3" type="ORF">H3H36_24575</name>
</gene>
<evidence type="ECO:0000313" key="4">
    <source>
        <dbReference type="Proteomes" id="UP000566711"/>
    </source>
</evidence>
<evidence type="ECO:0000313" key="3">
    <source>
        <dbReference type="EMBL" id="MBA5608525.1"/>
    </source>
</evidence>
<evidence type="ECO:0008006" key="5">
    <source>
        <dbReference type="Google" id="ProtNLM"/>
    </source>
</evidence>